<accession>A0ACD4NQU0</accession>
<name>A0ACD4NQU0_9HYPH</name>
<organism evidence="1 2">
    <name type="scientific">Antarcticirhabdus aurantiaca</name>
    <dbReference type="NCBI Taxonomy" id="2606717"/>
    <lineage>
        <taxon>Bacteria</taxon>
        <taxon>Pseudomonadati</taxon>
        <taxon>Pseudomonadota</taxon>
        <taxon>Alphaproteobacteria</taxon>
        <taxon>Hyphomicrobiales</taxon>
        <taxon>Aurantimonadaceae</taxon>
        <taxon>Antarcticirhabdus</taxon>
    </lineage>
</organism>
<dbReference type="EMBL" id="CP113520">
    <property type="protein sequence ID" value="WAJ29212.1"/>
    <property type="molecule type" value="Genomic_DNA"/>
</dbReference>
<reference evidence="1" key="1">
    <citation type="submission" date="2022-11" db="EMBL/GenBank/DDBJ databases">
        <title>beta-Carotene-producing bacterium, Jeongeuplla avenae sp. nov., alleviates the salt stress of Arabidopsis seedlings.</title>
        <authorList>
            <person name="Jiang L."/>
            <person name="Lee J."/>
        </authorList>
    </citation>
    <scope>NUCLEOTIDE SEQUENCE</scope>
    <source>
        <strain evidence="1">DY_R2A_6</strain>
    </source>
</reference>
<gene>
    <name evidence="1" type="ORF">OXU80_02955</name>
</gene>
<dbReference type="Proteomes" id="UP001163223">
    <property type="component" value="Chromosome"/>
</dbReference>
<evidence type="ECO:0000313" key="1">
    <source>
        <dbReference type="EMBL" id="WAJ29212.1"/>
    </source>
</evidence>
<protein>
    <submittedName>
        <fullName evidence="1">DUF4142 domain-containing protein</fullName>
    </submittedName>
</protein>
<proteinExistence type="predicted"/>
<evidence type="ECO:0000313" key="2">
    <source>
        <dbReference type="Proteomes" id="UP001163223"/>
    </source>
</evidence>
<sequence length="167" mass="17333">MNRRNLMGGLAGLAVAGAMPFAAATDALAATATIDRAKLPALMGGDFATATSQLAARRASSRAVKAFAELEIAEQAAVAKAFGSRPGAAGVSRRQAAMIEELRGLSGPAFDVMYVEGQIMGHKELLKIHQAYARTGRDPQARGASIVGVTGIQSHLFLLNSIRSQLA</sequence>
<keyword evidence="2" id="KW-1185">Reference proteome</keyword>